<dbReference type="Gene3D" id="1.10.287.130">
    <property type="match status" value="1"/>
</dbReference>
<evidence type="ECO:0000256" key="5">
    <source>
        <dbReference type="ARBA" id="ARBA00022777"/>
    </source>
</evidence>
<dbReference type="Gene3D" id="3.30.565.10">
    <property type="entry name" value="Histidine kinase-like ATPase, C-terminal domain"/>
    <property type="match status" value="1"/>
</dbReference>
<dbReference type="PROSITE" id="PS50109">
    <property type="entry name" value="HIS_KIN"/>
    <property type="match status" value="1"/>
</dbReference>
<dbReference type="GO" id="GO:0000155">
    <property type="term" value="F:phosphorelay sensor kinase activity"/>
    <property type="evidence" value="ECO:0007669"/>
    <property type="project" value="InterPro"/>
</dbReference>
<evidence type="ECO:0000313" key="9">
    <source>
        <dbReference type="Proteomes" id="UP000653099"/>
    </source>
</evidence>
<dbReference type="PANTHER" id="PTHR43711">
    <property type="entry name" value="TWO-COMPONENT HISTIDINE KINASE"/>
    <property type="match status" value="1"/>
</dbReference>
<dbReference type="SUPFAM" id="SSF55874">
    <property type="entry name" value="ATPase domain of HSP90 chaperone/DNA topoisomerase II/histidine kinase"/>
    <property type="match status" value="1"/>
</dbReference>
<comment type="catalytic activity">
    <reaction evidence="1">
        <text>ATP + protein L-histidine = ADP + protein N-phospho-L-histidine.</text>
        <dbReference type="EC" id="2.7.13.3"/>
    </reaction>
</comment>
<dbReference type="InterPro" id="IPR003594">
    <property type="entry name" value="HATPase_dom"/>
</dbReference>
<name>A0A830EDQ8_9EURY</name>
<dbReference type="Proteomes" id="UP000653099">
    <property type="component" value="Unassembled WGS sequence"/>
</dbReference>
<protein>
    <recommendedName>
        <fullName evidence="2">histidine kinase</fullName>
        <ecNumber evidence="2">2.7.13.3</ecNumber>
    </recommendedName>
</protein>
<dbReference type="SMART" id="SM00387">
    <property type="entry name" value="HATPase_c"/>
    <property type="match status" value="1"/>
</dbReference>
<sequence>MTPLARDEAIEDLADPYIAIDATARLVDYNPAAETLLDISGSDIGDKIAEIAPAVATAIQHGEDELTLSSDGTPRHFDLTISPISGPVADQLGTQLLMREVTAREERKSELALQNEQLNRFASVVSHDLRNPLGVIIGRVRLLDGTTNDQDDIDAIERSAVRMENIMTDLLELSRAGQSIDETEPVSLASVAADSWDKIQQNGTELDMQVPESVTVEADRDRLMHIFENLFRNAKEHNEPPLTIRTGVIPSETANKDDKSFISFFIEDNGDGVPADDCDEIFDHGYTTNPDGTGFGLSIVEEVVDAHGWSISVSDSDDGGARFEITDIETGN</sequence>
<reference evidence="8" key="1">
    <citation type="journal article" date="2014" name="Int. J. Syst. Evol. Microbiol.">
        <title>Complete genome sequence of Corynebacterium casei LMG S-19264T (=DSM 44701T), isolated from a smear-ripened cheese.</title>
        <authorList>
            <consortium name="US DOE Joint Genome Institute (JGI-PGF)"/>
            <person name="Walter F."/>
            <person name="Albersmeier A."/>
            <person name="Kalinowski J."/>
            <person name="Ruckert C."/>
        </authorList>
    </citation>
    <scope>NUCLEOTIDE SEQUENCE</scope>
    <source>
        <strain evidence="8">JCM 14359</strain>
    </source>
</reference>
<feature type="domain" description="Histidine kinase" evidence="7">
    <location>
        <begin position="124"/>
        <end position="326"/>
    </location>
</feature>
<dbReference type="AlphaFoldDB" id="A0A830EDQ8"/>
<dbReference type="EC" id="2.7.13.3" evidence="2"/>
<keyword evidence="5" id="KW-0418">Kinase</keyword>
<dbReference type="InterPro" id="IPR035965">
    <property type="entry name" value="PAS-like_dom_sf"/>
</dbReference>
<evidence type="ECO:0000256" key="1">
    <source>
        <dbReference type="ARBA" id="ARBA00000085"/>
    </source>
</evidence>
<proteinExistence type="predicted"/>
<dbReference type="PRINTS" id="PR00344">
    <property type="entry name" value="BCTRLSENSOR"/>
</dbReference>
<dbReference type="SUPFAM" id="SSF55785">
    <property type="entry name" value="PYP-like sensor domain (PAS domain)"/>
    <property type="match status" value="1"/>
</dbReference>
<dbReference type="SUPFAM" id="SSF47384">
    <property type="entry name" value="Homodimeric domain of signal transducing histidine kinase"/>
    <property type="match status" value="1"/>
</dbReference>
<dbReference type="InterPro" id="IPR036097">
    <property type="entry name" value="HisK_dim/P_sf"/>
</dbReference>
<dbReference type="Pfam" id="PF00512">
    <property type="entry name" value="HisKA"/>
    <property type="match status" value="1"/>
</dbReference>
<evidence type="ECO:0000313" key="8">
    <source>
        <dbReference type="EMBL" id="GGI95196.1"/>
    </source>
</evidence>
<dbReference type="CDD" id="cd00082">
    <property type="entry name" value="HisKA"/>
    <property type="match status" value="1"/>
</dbReference>
<evidence type="ECO:0000256" key="2">
    <source>
        <dbReference type="ARBA" id="ARBA00012438"/>
    </source>
</evidence>
<dbReference type="InterPro" id="IPR005467">
    <property type="entry name" value="His_kinase_dom"/>
</dbReference>
<organism evidence="8 9">
    <name type="scientific">Halobellus salinus</name>
    <dbReference type="NCBI Taxonomy" id="931585"/>
    <lineage>
        <taxon>Archaea</taxon>
        <taxon>Methanobacteriati</taxon>
        <taxon>Methanobacteriota</taxon>
        <taxon>Stenosarchaea group</taxon>
        <taxon>Halobacteria</taxon>
        <taxon>Halobacteriales</taxon>
        <taxon>Haloferacaceae</taxon>
        <taxon>Halobellus</taxon>
    </lineage>
</organism>
<comment type="caution">
    <text evidence="8">The sequence shown here is derived from an EMBL/GenBank/DDBJ whole genome shotgun (WGS) entry which is preliminary data.</text>
</comment>
<dbReference type="Gene3D" id="3.30.450.20">
    <property type="entry name" value="PAS domain"/>
    <property type="match status" value="1"/>
</dbReference>
<reference evidence="8" key="2">
    <citation type="submission" date="2020-09" db="EMBL/GenBank/DDBJ databases">
        <authorList>
            <person name="Sun Q."/>
            <person name="Ohkuma M."/>
        </authorList>
    </citation>
    <scope>NUCLEOTIDE SEQUENCE</scope>
    <source>
        <strain evidence="8">JCM 14359</strain>
    </source>
</reference>
<dbReference type="EMBL" id="BMOC01000001">
    <property type="protein sequence ID" value="GGI95196.1"/>
    <property type="molecule type" value="Genomic_DNA"/>
</dbReference>
<evidence type="ECO:0000256" key="4">
    <source>
        <dbReference type="ARBA" id="ARBA00022679"/>
    </source>
</evidence>
<evidence type="ECO:0000256" key="6">
    <source>
        <dbReference type="ARBA" id="ARBA00023012"/>
    </source>
</evidence>
<dbReference type="InterPro" id="IPR003661">
    <property type="entry name" value="HisK_dim/P_dom"/>
</dbReference>
<keyword evidence="6" id="KW-0902">Two-component regulatory system</keyword>
<dbReference type="Pfam" id="PF02518">
    <property type="entry name" value="HATPase_c"/>
    <property type="match status" value="1"/>
</dbReference>
<keyword evidence="9" id="KW-1185">Reference proteome</keyword>
<dbReference type="SMART" id="SM00388">
    <property type="entry name" value="HisKA"/>
    <property type="match status" value="1"/>
</dbReference>
<gene>
    <name evidence="8" type="ORF">GCM10008995_01680</name>
</gene>
<accession>A0A830EDQ8</accession>
<dbReference type="InterPro" id="IPR004358">
    <property type="entry name" value="Sig_transdc_His_kin-like_C"/>
</dbReference>
<keyword evidence="3" id="KW-0597">Phosphoprotein</keyword>
<evidence type="ECO:0000259" key="7">
    <source>
        <dbReference type="PROSITE" id="PS50109"/>
    </source>
</evidence>
<keyword evidence="4" id="KW-0808">Transferase</keyword>
<dbReference type="InterPro" id="IPR050736">
    <property type="entry name" value="Sensor_HK_Regulatory"/>
</dbReference>
<evidence type="ECO:0000256" key="3">
    <source>
        <dbReference type="ARBA" id="ARBA00022553"/>
    </source>
</evidence>
<dbReference type="InterPro" id="IPR036890">
    <property type="entry name" value="HATPase_C_sf"/>
</dbReference>
<dbReference type="PANTHER" id="PTHR43711:SF1">
    <property type="entry name" value="HISTIDINE KINASE 1"/>
    <property type="match status" value="1"/>
</dbReference>